<reference evidence="2 3" key="1">
    <citation type="submission" date="2018-10" db="EMBL/GenBank/DDBJ databases">
        <authorList>
            <person name="Zhang X."/>
        </authorList>
    </citation>
    <scope>NUCLEOTIDE SEQUENCE [LARGE SCALE GENOMIC DNA]</scope>
    <source>
        <strain evidence="2 3">SK-G1</strain>
    </source>
</reference>
<dbReference type="SUPFAM" id="SSF55469">
    <property type="entry name" value="FMN-dependent nitroreductase-like"/>
    <property type="match status" value="1"/>
</dbReference>
<dbReference type="InterPro" id="IPR050627">
    <property type="entry name" value="Nitroreductase/BluB"/>
</dbReference>
<dbReference type="PANTHER" id="PTHR23026:SF123">
    <property type="entry name" value="NAD(P)H NITROREDUCTASE RV3131-RELATED"/>
    <property type="match status" value="1"/>
</dbReference>
<evidence type="ECO:0000313" key="3">
    <source>
        <dbReference type="Proteomes" id="UP000280960"/>
    </source>
</evidence>
<keyword evidence="3" id="KW-1185">Reference proteome</keyword>
<name>A0A3G2R3U3_9FIRM</name>
<dbReference type="GO" id="GO:0016491">
    <property type="term" value="F:oxidoreductase activity"/>
    <property type="evidence" value="ECO:0007669"/>
    <property type="project" value="InterPro"/>
</dbReference>
<dbReference type="CDD" id="cd02062">
    <property type="entry name" value="Nitro_FMN_reductase"/>
    <property type="match status" value="1"/>
</dbReference>
<dbReference type="InterPro" id="IPR000415">
    <property type="entry name" value="Nitroreductase-like"/>
</dbReference>
<accession>A0A3G2R3U3</accession>
<gene>
    <name evidence="2" type="ORF">D2962_05755</name>
</gene>
<dbReference type="KEGG" id="bacg:D2962_05755"/>
<protein>
    <recommendedName>
        <fullName evidence="1">Nitroreductase domain-containing protein</fullName>
    </recommendedName>
</protein>
<dbReference type="Pfam" id="PF00881">
    <property type="entry name" value="Nitroreductase"/>
    <property type="match status" value="1"/>
</dbReference>
<organism evidence="2 3">
    <name type="scientific">Biomaibacter acetigenes</name>
    <dbReference type="NCBI Taxonomy" id="2316383"/>
    <lineage>
        <taxon>Bacteria</taxon>
        <taxon>Bacillati</taxon>
        <taxon>Bacillota</taxon>
        <taxon>Clostridia</taxon>
        <taxon>Thermosediminibacterales</taxon>
        <taxon>Tepidanaerobacteraceae</taxon>
        <taxon>Biomaibacter</taxon>
    </lineage>
</organism>
<evidence type="ECO:0000313" key="2">
    <source>
        <dbReference type="EMBL" id="AYO30184.1"/>
    </source>
</evidence>
<proteinExistence type="predicted"/>
<feature type="domain" description="Nitroreductase" evidence="1">
    <location>
        <begin position="12"/>
        <end position="176"/>
    </location>
</feature>
<evidence type="ECO:0000259" key="1">
    <source>
        <dbReference type="Pfam" id="PF00881"/>
    </source>
</evidence>
<dbReference type="EMBL" id="CP033169">
    <property type="protein sequence ID" value="AYO30184.1"/>
    <property type="molecule type" value="Genomic_DNA"/>
</dbReference>
<dbReference type="AlphaFoldDB" id="A0A3G2R3U3"/>
<dbReference type="Gene3D" id="3.40.109.10">
    <property type="entry name" value="NADH Oxidase"/>
    <property type="match status" value="1"/>
</dbReference>
<dbReference type="PANTHER" id="PTHR23026">
    <property type="entry name" value="NADPH NITROREDUCTASE"/>
    <property type="match status" value="1"/>
</dbReference>
<dbReference type="Proteomes" id="UP000280960">
    <property type="component" value="Chromosome"/>
</dbReference>
<dbReference type="InterPro" id="IPR029479">
    <property type="entry name" value="Nitroreductase"/>
</dbReference>
<sequence length="184" mass="20949">MEVSVNNLLDVLKNRRSIRSYKSDPIPENILENVLEAFRWAPSGANAQPWELVVVRDKSKIEAIADIFIELVERQKKLDPDFPGNSRKYLKDVPIIIVVCGDPRFKLAYPQTLSEREKDNIYFFSIGAAIQTLMLAAAEQKLGSVWLTPEKIEEQKLKDMLGIPDVLEVLACIPLGLPKKKYIR</sequence>